<dbReference type="PRINTS" id="PR00723">
    <property type="entry name" value="SUBTILISIN"/>
</dbReference>
<organism evidence="12 13">
    <name type="scientific">Ceratodon purpureus</name>
    <name type="common">Fire moss</name>
    <name type="synonym">Dicranum purpureum</name>
    <dbReference type="NCBI Taxonomy" id="3225"/>
    <lineage>
        <taxon>Eukaryota</taxon>
        <taxon>Viridiplantae</taxon>
        <taxon>Streptophyta</taxon>
        <taxon>Embryophyta</taxon>
        <taxon>Bryophyta</taxon>
        <taxon>Bryophytina</taxon>
        <taxon>Bryopsida</taxon>
        <taxon>Dicranidae</taxon>
        <taxon>Pseudoditrichales</taxon>
        <taxon>Ditrichaceae</taxon>
        <taxon>Ceratodon</taxon>
    </lineage>
</organism>
<evidence type="ECO:0000313" key="12">
    <source>
        <dbReference type="EMBL" id="KAG0564287.1"/>
    </source>
</evidence>
<evidence type="ECO:0008006" key="14">
    <source>
        <dbReference type="Google" id="ProtNLM"/>
    </source>
</evidence>
<proteinExistence type="inferred from homology"/>
<evidence type="ECO:0000256" key="1">
    <source>
        <dbReference type="ARBA" id="ARBA00011073"/>
    </source>
</evidence>
<feature type="signal peptide" evidence="8">
    <location>
        <begin position="1"/>
        <end position="26"/>
    </location>
</feature>
<dbReference type="PROSITE" id="PS00138">
    <property type="entry name" value="SUBTILASE_SER"/>
    <property type="match status" value="1"/>
</dbReference>
<evidence type="ECO:0000256" key="7">
    <source>
        <dbReference type="PROSITE-ProRule" id="PRU01240"/>
    </source>
</evidence>
<keyword evidence="13" id="KW-1185">Reference proteome</keyword>
<keyword evidence="4 7" id="KW-0378">Hydrolase</keyword>
<dbReference type="GO" id="GO:0004252">
    <property type="term" value="F:serine-type endopeptidase activity"/>
    <property type="evidence" value="ECO:0007669"/>
    <property type="project" value="UniProtKB-UniRule"/>
</dbReference>
<protein>
    <recommendedName>
        <fullName evidence="14">Subtilisin-like protease</fullName>
    </recommendedName>
</protein>
<dbReference type="InterPro" id="IPR000209">
    <property type="entry name" value="Peptidase_S8/S53_dom"/>
</dbReference>
<sequence length="799" mass="86430">METHCWFFQFFLLILFSSSLLHESICAPVGSKTYIIHTVKNSTHLDVMAKHAWYTELMAGAKQLLADDHPDDGMDTLHHVYHHVLNGFSARLTPEQVDFMATLPCVIAVYPDRIHQAQTTHTPEFLGLSDEDSELWPESKYGENVIIGVMDTGIWPERLSFSDRLLKPIPAWKGWKGECEAGTNFTAANCNNKIIGARYILKGFEAEIGPINDTVADYRSPRDYTSGHGTHCASIAAGRWAYRASALGQAKGTARGMAPRARIAVYKVIWTYQNLTAATESDLIQGFDQAVEDGVDILSVSIAPRLVTEAGIPDLWQNVIDIATFNAAKRGVFVSVAGGNSGPREETIGNVSPWMTTVAATTTDRDILSDVVLGDGTIVTGRCSAYDGKALMGKAIPMIYGGDASISRNVVENASFCQPGTLNESLVTGKILLCDYDFPKHRFPYPLPNGTVGVILANTAELGDRIQVPVDTMIIIGRGLIPIVNVGNVARERLMAYIRGVTGTPPTANILRATTVYNVTPAPEVATFSSRGPINIAERLETQWLKPDIAAPGQDILAAYVGNQQYAYMSGTSMACPHISGIAALLRSVHPNWSPAAIKSAMMTTATTFDNRNETITAAETGMAATPWAFGAGFVQPEKAMNPGLVYDMGSTDHLLFLCGLGYNYNMIRLFDMDAGFECPSNPPARIEDANLPSFVAVFPAPPVGANATIISFNRTLTNVATGGSTYRASVHVEQEAKFDVVVEPAMLTFASEGSVQKFTLLVSPRAGAVFSVRDYFATISWSDGVHVVQSPVAIIVRT</sequence>
<feature type="chain" id="PRO_5035764073" description="Subtilisin-like protease" evidence="8">
    <location>
        <begin position="27"/>
        <end position="799"/>
    </location>
</feature>
<feature type="active site" description="Charge relay system" evidence="6 7">
    <location>
        <position position="151"/>
    </location>
</feature>
<dbReference type="InterPro" id="IPR010259">
    <property type="entry name" value="S8pro/Inhibitor_I9"/>
</dbReference>
<evidence type="ECO:0000256" key="4">
    <source>
        <dbReference type="ARBA" id="ARBA00022801"/>
    </source>
</evidence>
<evidence type="ECO:0000259" key="9">
    <source>
        <dbReference type="Pfam" id="PF00082"/>
    </source>
</evidence>
<dbReference type="SUPFAM" id="SSF52743">
    <property type="entry name" value="Subtilisin-like"/>
    <property type="match status" value="1"/>
</dbReference>
<dbReference type="PROSITE" id="PS51892">
    <property type="entry name" value="SUBTILASE"/>
    <property type="match status" value="1"/>
</dbReference>
<dbReference type="GO" id="GO:0006508">
    <property type="term" value="P:proteolysis"/>
    <property type="evidence" value="ECO:0007669"/>
    <property type="project" value="UniProtKB-KW"/>
</dbReference>
<reference evidence="12" key="1">
    <citation type="submission" date="2020-06" db="EMBL/GenBank/DDBJ databases">
        <title>WGS assembly of Ceratodon purpureus strain R40.</title>
        <authorList>
            <person name="Carey S.B."/>
            <person name="Jenkins J."/>
            <person name="Shu S."/>
            <person name="Lovell J.T."/>
            <person name="Sreedasyam A."/>
            <person name="Maumus F."/>
            <person name="Tiley G.P."/>
            <person name="Fernandez-Pozo N."/>
            <person name="Barry K."/>
            <person name="Chen C."/>
            <person name="Wang M."/>
            <person name="Lipzen A."/>
            <person name="Daum C."/>
            <person name="Saski C.A."/>
            <person name="Payton A.C."/>
            <person name="Mcbreen J.C."/>
            <person name="Conrad R.E."/>
            <person name="Kollar L.M."/>
            <person name="Olsson S."/>
            <person name="Huttunen S."/>
            <person name="Landis J.B."/>
            <person name="Wickett N.J."/>
            <person name="Johnson M.G."/>
            <person name="Rensing S.A."/>
            <person name="Grimwood J."/>
            <person name="Schmutz J."/>
            <person name="Mcdaniel S.F."/>
        </authorList>
    </citation>
    <scope>NUCLEOTIDE SEQUENCE</scope>
    <source>
        <strain evidence="12">R40</strain>
    </source>
</reference>
<comment type="caution">
    <text evidence="12">The sequence shown here is derived from an EMBL/GenBank/DDBJ whole genome shotgun (WGS) entry which is preliminary data.</text>
</comment>
<dbReference type="InterPro" id="IPR037045">
    <property type="entry name" value="S8pro/Inhibitor_I9_sf"/>
</dbReference>
<dbReference type="Gene3D" id="3.30.70.80">
    <property type="entry name" value="Peptidase S8 propeptide/proteinase inhibitor I9"/>
    <property type="match status" value="1"/>
</dbReference>
<feature type="domain" description="Peptidase S8/S53" evidence="9">
    <location>
        <begin position="142"/>
        <end position="612"/>
    </location>
</feature>
<dbReference type="Pfam" id="PF00082">
    <property type="entry name" value="Peptidase_S8"/>
    <property type="match status" value="1"/>
</dbReference>
<dbReference type="Pfam" id="PF05922">
    <property type="entry name" value="Inhibitor_I9"/>
    <property type="match status" value="1"/>
</dbReference>
<evidence type="ECO:0000313" key="13">
    <source>
        <dbReference type="Proteomes" id="UP000822688"/>
    </source>
</evidence>
<dbReference type="PROSITE" id="PS00137">
    <property type="entry name" value="SUBTILASE_HIS"/>
    <property type="match status" value="1"/>
</dbReference>
<feature type="active site" description="Charge relay system" evidence="6 7">
    <location>
        <position position="573"/>
    </location>
</feature>
<feature type="active site" description="Charge relay system" evidence="6 7">
    <location>
        <position position="228"/>
    </location>
</feature>
<dbReference type="Gene3D" id="3.40.50.200">
    <property type="entry name" value="Peptidase S8/S53 domain"/>
    <property type="match status" value="1"/>
</dbReference>
<dbReference type="PANTHER" id="PTHR10795">
    <property type="entry name" value="PROPROTEIN CONVERTASE SUBTILISIN/KEXIN"/>
    <property type="match status" value="1"/>
</dbReference>
<keyword evidence="2 7" id="KW-0645">Protease</keyword>
<dbReference type="Proteomes" id="UP000822688">
    <property type="component" value="Chromosome 8"/>
</dbReference>
<dbReference type="FunFam" id="3.40.50.200:FF:000006">
    <property type="entry name" value="Subtilisin-like protease SBT1.5"/>
    <property type="match status" value="1"/>
</dbReference>
<name>A0A8T0H0F1_CERPU</name>
<dbReference type="Gene3D" id="3.50.30.30">
    <property type="match status" value="1"/>
</dbReference>
<dbReference type="AlphaFoldDB" id="A0A8T0H0F1"/>
<dbReference type="EMBL" id="CM026429">
    <property type="protein sequence ID" value="KAG0564287.1"/>
    <property type="molecule type" value="Genomic_DNA"/>
</dbReference>
<dbReference type="CDD" id="cd02120">
    <property type="entry name" value="PA_subtilisin_like"/>
    <property type="match status" value="1"/>
</dbReference>
<dbReference type="InterPro" id="IPR022398">
    <property type="entry name" value="Peptidase_S8_His-AS"/>
</dbReference>
<evidence type="ECO:0000259" key="11">
    <source>
        <dbReference type="Pfam" id="PF17766"/>
    </source>
</evidence>
<accession>A0A8T0H0F1</accession>
<evidence type="ECO:0000256" key="2">
    <source>
        <dbReference type="ARBA" id="ARBA00022670"/>
    </source>
</evidence>
<dbReference type="InterPro" id="IPR045051">
    <property type="entry name" value="SBT"/>
</dbReference>
<dbReference type="CDD" id="cd04852">
    <property type="entry name" value="Peptidases_S8_3"/>
    <property type="match status" value="1"/>
</dbReference>
<dbReference type="InterPro" id="IPR036852">
    <property type="entry name" value="Peptidase_S8/S53_dom_sf"/>
</dbReference>
<dbReference type="Pfam" id="PF17766">
    <property type="entry name" value="fn3_6"/>
    <property type="match status" value="1"/>
</dbReference>
<evidence type="ECO:0000259" key="10">
    <source>
        <dbReference type="Pfam" id="PF05922"/>
    </source>
</evidence>
<dbReference type="InterPro" id="IPR034197">
    <property type="entry name" value="Peptidases_S8_3"/>
</dbReference>
<comment type="similarity">
    <text evidence="1 7">Belongs to the peptidase S8 family.</text>
</comment>
<evidence type="ECO:0000256" key="6">
    <source>
        <dbReference type="PIRSR" id="PIRSR615500-1"/>
    </source>
</evidence>
<keyword evidence="5 7" id="KW-0720">Serine protease</keyword>
<evidence type="ECO:0000256" key="8">
    <source>
        <dbReference type="SAM" id="SignalP"/>
    </source>
</evidence>
<dbReference type="InterPro" id="IPR015500">
    <property type="entry name" value="Peptidase_S8_subtilisin-rel"/>
</dbReference>
<keyword evidence="3 8" id="KW-0732">Signal</keyword>
<evidence type="ECO:0000256" key="5">
    <source>
        <dbReference type="ARBA" id="ARBA00022825"/>
    </source>
</evidence>
<evidence type="ECO:0000256" key="3">
    <source>
        <dbReference type="ARBA" id="ARBA00022729"/>
    </source>
</evidence>
<dbReference type="Gene3D" id="2.60.40.2310">
    <property type="match status" value="1"/>
</dbReference>
<feature type="domain" description="Subtilisin-like protease fibronectin type-III" evidence="11">
    <location>
        <begin position="689"/>
        <end position="795"/>
    </location>
</feature>
<dbReference type="InterPro" id="IPR023828">
    <property type="entry name" value="Peptidase_S8_Ser-AS"/>
</dbReference>
<feature type="domain" description="Inhibitor I9" evidence="10">
    <location>
        <begin position="33"/>
        <end position="116"/>
    </location>
</feature>
<dbReference type="InterPro" id="IPR041469">
    <property type="entry name" value="Subtilisin-like_FN3"/>
</dbReference>
<gene>
    <name evidence="12" type="ORF">KC19_8G099000</name>
</gene>